<protein>
    <submittedName>
        <fullName evidence="1">Uncharacterized protein</fullName>
    </submittedName>
</protein>
<sequence length="48" mass="5387">MSTGDTAAMESFSLHCNLGVLNTKRWASGEELGIAVITWVERCDHHRR</sequence>
<organism evidence="1 2">
    <name type="scientific">Corynebacterium poyangense</name>
    <dbReference type="NCBI Taxonomy" id="2684405"/>
    <lineage>
        <taxon>Bacteria</taxon>
        <taxon>Bacillati</taxon>
        <taxon>Actinomycetota</taxon>
        <taxon>Actinomycetes</taxon>
        <taxon>Mycobacteriales</taxon>
        <taxon>Corynebacteriaceae</taxon>
        <taxon>Corynebacterium</taxon>
    </lineage>
</organism>
<accession>A0A7H0SMW3</accession>
<dbReference type="AlphaFoldDB" id="A0A7H0SMW3"/>
<evidence type="ECO:0000313" key="2">
    <source>
        <dbReference type="Proteomes" id="UP000516320"/>
    </source>
</evidence>
<dbReference type="Proteomes" id="UP000516320">
    <property type="component" value="Chromosome"/>
</dbReference>
<dbReference type="KEGG" id="cpoy:GP475_03925"/>
<name>A0A7H0SMW3_9CORY</name>
<dbReference type="RefSeq" id="WP_187975346.1">
    <property type="nucleotide sequence ID" value="NZ_CP046884.1"/>
</dbReference>
<gene>
    <name evidence="1" type="ORF">GP475_03925</name>
</gene>
<proteinExistence type="predicted"/>
<reference evidence="1 2" key="1">
    <citation type="submission" date="2019-12" db="EMBL/GenBank/DDBJ databases">
        <title>Corynebacterium sp. nov., isolated from feces of the Anser Albifrons in China.</title>
        <authorList>
            <person name="Liu Q."/>
        </authorList>
    </citation>
    <scope>NUCLEOTIDE SEQUENCE [LARGE SCALE GENOMIC DNA]</scope>
    <source>
        <strain evidence="1 2">4H37-19</strain>
    </source>
</reference>
<evidence type="ECO:0000313" key="1">
    <source>
        <dbReference type="EMBL" id="QNQ89888.1"/>
    </source>
</evidence>
<dbReference type="EMBL" id="CP046884">
    <property type="protein sequence ID" value="QNQ89888.1"/>
    <property type="molecule type" value="Genomic_DNA"/>
</dbReference>
<keyword evidence="2" id="KW-1185">Reference proteome</keyword>